<evidence type="ECO:0000256" key="1">
    <source>
        <dbReference type="ARBA" id="ARBA00022553"/>
    </source>
</evidence>
<dbReference type="PANTHER" id="PTHR43214:SF41">
    <property type="entry name" value="NITRATE_NITRITE RESPONSE REGULATOR PROTEIN NARP"/>
    <property type="match status" value="1"/>
</dbReference>
<dbReference type="OrthoDB" id="9797341at2"/>
<reference evidence="8 9" key="1">
    <citation type="submission" date="2018-04" db="EMBL/GenBank/DDBJ databases">
        <title>Characteristic and Complete Genome Sequencing of A Novel Member of Infective Endocarditis Causative Bacteria: Bergeyella cardium QL-PH.</title>
        <authorList>
            <person name="Pan H."/>
            <person name="Sun E."/>
            <person name="Zhang Y."/>
        </authorList>
    </citation>
    <scope>NUCLEOTIDE SEQUENCE [LARGE SCALE GENOMIC DNA]</scope>
    <source>
        <strain evidence="8 9">HPQL</strain>
    </source>
</reference>
<dbReference type="PROSITE" id="PS50043">
    <property type="entry name" value="HTH_LUXR_2"/>
    <property type="match status" value="1"/>
</dbReference>
<evidence type="ECO:0000259" key="7">
    <source>
        <dbReference type="PROSITE" id="PS50110"/>
    </source>
</evidence>
<dbReference type="InterPro" id="IPR016032">
    <property type="entry name" value="Sig_transdc_resp-reg_C-effctor"/>
</dbReference>
<dbReference type="PANTHER" id="PTHR43214">
    <property type="entry name" value="TWO-COMPONENT RESPONSE REGULATOR"/>
    <property type="match status" value="1"/>
</dbReference>
<name>A0A6P1QV16_9FLAO</name>
<dbReference type="Proteomes" id="UP000464318">
    <property type="component" value="Chromosome"/>
</dbReference>
<dbReference type="CDD" id="cd06170">
    <property type="entry name" value="LuxR_C_like"/>
    <property type="match status" value="1"/>
</dbReference>
<feature type="domain" description="Response regulatory" evidence="7">
    <location>
        <begin position="8"/>
        <end position="124"/>
    </location>
</feature>
<keyword evidence="3" id="KW-0238">DNA-binding</keyword>
<dbReference type="KEGG" id="bcad:DBX24_07080"/>
<dbReference type="GO" id="GO:0006355">
    <property type="term" value="P:regulation of DNA-templated transcription"/>
    <property type="evidence" value="ECO:0007669"/>
    <property type="project" value="InterPro"/>
</dbReference>
<dbReference type="Pfam" id="PF00072">
    <property type="entry name" value="Response_reg"/>
    <property type="match status" value="1"/>
</dbReference>
<dbReference type="GO" id="GO:0003677">
    <property type="term" value="F:DNA binding"/>
    <property type="evidence" value="ECO:0007669"/>
    <property type="project" value="UniProtKB-KW"/>
</dbReference>
<organism evidence="8 9">
    <name type="scientific">Bergeyella cardium</name>
    <dbReference type="NCBI Taxonomy" id="1585976"/>
    <lineage>
        <taxon>Bacteria</taxon>
        <taxon>Pseudomonadati</taxon>
        <taxon>Bacteroidota</taxon>
        <taxon>Flavobacteriia</taxon>
        <taxon>Flavobacteriales</taxon>
        <taxon>Weeksellaceae</taxon>
        <taxon>Bergeyella</taxon>
    </lineage>
</organism>
<dbReference type="GO" id="GO:0000160">
    <property type="term" value="P:phosphorelay signal transduction system"/>
    <property type="evidence" value="ECO:0007669"/>
    <property type="project" value="InterPro"/>
</dbReference>
<dbReference type="PRINTS" id="PR00038">
    <property type="entry name" value="HTHLUXR"/>
</dbReference>
<evidence type="ECO:0000256" key="2">
    <source>
        <dbReference type="ARBA" id="ARBA00023015"/>
    </source>
</evidence>
<evidence type="ECO:0000256" key="4">
    <source>
        <dbReference type="ARBA" id="ARBA00023163"/>
    </source>
</evidence>
<proteinExistence type="predicted"/>
<dbReference type="InterPro" id="IPR011006">
    <property type="entry name" value="CheY-like_superfamily"/>
</dbReference>
<dbReference type="AlphaFoldDB" id="A0A6P1QV16"/>
<evidence type="ECO:0000313" key="9">
    <source>
        <dbReference type="Proteomes" id="UP000464318"/>
    </source>
</evidence>
<feature type="domain" description="HTH luxR-type" evidence="6">
    <location>
        <begin position="145"/>
        <end position="210"/>
    </location>
</feature>
<dbReference type="SUPFAM" id="SSF46894">
    <property type="entry name" value="C-terminal effector domain of the bipartite response regulators"/>
    <property type="match status" value="1"/>
</dbReference>
<dbReference type="SUPFAM" id="SSF52172">
    <property type="entry name" value="CheY-like"/>
    <property type="match status" value="1"/>
</dbReference>
<dbReference type="EMBL" id="CP029149">
    <property type="protein sequence ID" value="QHN65659.1"/>
    <property type="molecule type" value="Genomic_DNA"/>
</dbReference>
<keyword evidence="2" id="KW-0805">Transcription regulation</keyword>
<dbReference type="RefSeq" id="WP_120489335.1">
    <property type="nucleotide sequence ID" value="NZ_QYCZ01000001.1"/>
</dbReference>
<dbReference type="SMART" id="SM00448">
    <property type="entry name" value="REC"/>
    <property type="match status" value="1"/>
</dbReference>
<dbReference type="CDD" id="cd17535">
    <property type="entry name" value="REC_NarL-like"/>
    <property type="match status" value="1"/>
</dbReference>
<dbReference type="Gene3D" id="3.40.50.2300">
    <property type="match status" value="1"/>
</dbReference>
<sequence>MQHMKAIDIIICDDHPLITEGLQSFINNTKEMRIIATASSARELWEILKDYQADVLLLDISLPDSNGVELCAEIKAKYPHLKVLALSNHNERSYILRMLSSNASGYLIKSSSIVEIEKAIKEVHSGRIYFDDEARKILASLANTETTSLPPITKREKEVLKYISEGLTSPQIAEKMYITSQTVDSHRKNLMAKFSVNKTINLLQKAKELGII</sequence>
<dbReference type="InterPro" id="IPR039420">
    <property type="entry name" value="WalR-like"/>
</dbReference>
<dbReference type="InterPro" id="IPR000792">
    <property type="entry name" value="Tscrpt_reg_LuxR_C"/>
</dbReference>
<dbReference type="PROSITE" id="PS50110">
    <property type="entry name" value="RESPONSE_REGULATORY"/>
    <property type="match status" value="1"/>
</dbReference>
<gene>
    <name evidence="8" type="ORF">DBX24_07080</name>
</gene>
<dbReference type="Pfam" id="PF00196">
    <property type="entry name" value="GerE"/>
    <property type="match status" value="1"/>
</dbReference>
<dbReference type="InterPro" id="IPR001789">
    <property type="entry name" value="Sig_transdc_resp-reg_receiver"/>
</dbReference>
<keyword evidence="4" id="KW-0804">Transcription</keyword>
<evidence type="ECO:0000259" key="6">
    <source>
        <dbReference type="PROSITE" id="PS50043"/>
    </source>
</evidence>
<dbReference type="SMART" id="SM00421">
    <property type="entry name" value="HTH_LUXR"/>
    <property type="match status" value="1"/>
</dbReference>
<accession>A0A6P1QV16</accession>
<feature type="modified residue" description="4-aspartylphosphate" evidence="5">
    <location>
        <position position="59"/>
    </location>
</feature>
<evidence type="ECO:0000313" key="8">
    <source>
        <dbReference type="EMBL" id="QHN65659.1"/>
    </source>
</evidence>
<evidence type="ECO:0000256" key="3">
    <source>
        <dbReference type="ARBA" id="ARBA00023125"/>
    </source>
</evidence>
<protein>
    <submittedName>
        <fullName evidence="8">Response regulator</fullName>
    </submittedName>
</protein>
<dbReference type="PROSITE" id="PS00622">
    <property type="entry name" value="HTH_LUXR_1"/>
    <property type="match status" value="1"/>
</dbReference>
<keyword evidence="1 5" id="KW-0597">Phosphoprotein</keyword>
<evidence type="ECO:0000256" key="5">
    <source>
        <dbReference type="PROSITE-ProRule" id="PRU00169"/>
    </source>
</evidence>
<dbReference type="InterPro" id="IPR058245">
    <property type="entry name" value="NreC/VraR/RcsB-like_REC"/>
</dbReference>
<keyword evidence="9" id="KW-1185">Reference proteome</keyword>